<organism evidence="3 4">
    <name type="scientific">Dentipellis fragilis</name>
    <dbReference type="NCBI Taxonomy" id="205917"/>
    <lineage>
        <taxon>Eukaryota</taxon>
        <taxon>Fungi</taxon>
        <taxon>Dikarya</taxon>
        <taxon>Basidiomycota</taxon>
        <taxon>Agaricomycotina</taxon>
        <taxon>Agaricomycetes</taxon>
        <taxon>Russulales</taxon>
        <taxon>Hericiaceae</taxon>
        <taxon>Dentipellis</taxon>
    </lineage>
</organism>
<evidence type="ECO:0000256" key="1">
    <source>
        <dbReference type="SAM" id="MobiDB-lite"/>
    </source>
</evidence>
<gene>
    <name evidence="3" type="ORF">EVG20_g3437</name>
</gene>
<evidence type="ECO:0000313" key="3">
    <source>
        <dbReference type="EMBL" id="TFY68759.1"/>
    </source>
</evidence>
<dbReference type="AlphaFoldDB" id="A0A4Y9Z5Z1"/>
<dbReference type="OrthoDB" id="3359845at2759"/>
<dbReference type="InterPro" id="IPR056009">
    <property type="entry name" value="DUF7587"/>
</dbReference>
<dbReference type="Proteomes" id="UP000298327">
    <property type="component" value="Unassembled WGS sequence"/>
</dbReference>
<name>A0A4Y9Z5Z1_9AGAM</name>
<keyword evidence="4" id="KW-1185">Reference proteome</keyword>
<sequence length="627" mass="69310">MVVLEQGSRRDPLCVSPMMSRYRGDAGAYRCPAPSFVPRELDRIWPHCLHVPASGDGHLPCLLHSDERWRASGLSVHGSAPMRQIPQKLPSARIPTFLLHLFAMALVRSPSKESANFQLGFSALPQYGFGPDLTFDSLVEHNPFLFRVYTPKPMTPFFDSSEPYFIGQKFKNNYRYSVQDFQAMSPTSGTPDEPGMAGSYADVANHMDWTKKSSSPYVTTSFSFAWAIWEASRRYRANSKHEVEIAVIDARAVAGRAVTALELLRKGSPKERHPDHWKWYRFATEAQDVLVFGYVPGSAVLASIPILTLLPKLPSYFLHPDPEDADGDYSKPALFSSLTWDASPSASPRPSYQQFCQQMSEQFLRSAPDVRLRDTTAGAVRLAMGFLRPWFQRAALKDFQGAVDVVAELAYIVARWPGQWWVREHTEIWDLIQSMVHVIGEEVRDAQRVHALGEVTRLQGVVSELQLLTDEYVSVHSHSRPNSVLEHIHMDEANRPLTPPASDSGKATDAEPETAPTIATMATAGTMTAPAATVSAGVQAQTGLPPPSTVETASGGNSRSTSHEAAVDMDLDVDEDFLDAVSELEDDAEQSESDIESDTESDWSCSSCSSIVSLSSLESRCGRSRRV</sequence>
<evidence type="ECO:0000259" key="2">
    <source>
        <dbReference type="Pfam" id="PF24494"/>
    </source>
</evidence>
<feature type="compositionally biased region" description="Polar residues" evidence="1">
    <location>
        <begin position="549"/>
        <end position="560"/>
    </location>
</feature>
<evidence type="ECO:0000313" key="4">
    <source>
        <dbReference type="Proteomes" id="UP000298327"/>
    </source>
</evidence>
<dbReference type="EMBL" id="SEOQ01000154">
    <property type="protein sequence ID" value="TFY68759.1"/>
    <property type="molecule type" value="Genomic_DNA"/>
</dbReference>
<comment type="caution">
    <text evidence="3">The sequence shown here is derived from an EMBL/GenBank/DDBJ whole genome shotgun (WGS) entry which is preliminary data.</text>
</comment>
<feature type="domain" description="DUF7587" evidence="2">
    <location>
        <begin position="142"/>
        <end position="308"/>
    </location>
</feature>
<dbReference type="STRING" id="205917.A0A4Y9Z5Z1"/>
<feature type="compositionally biased region" description="Acidic residues" evidence="1">
    <location>
        <begin position="583"/>
        <end position="601"/>
    </location>
</feature>
<feature type="region of interest" description="Disordered" evidence="1">
    <location>
        <begin position="539"/>
        <end position="569"/>
    </location>
</feature>
<feature type="region of interest" description="Disordered" evidence="1">
    <location>
        <begin position="583"/>
        <end position="606"/>
    </location>
</feature>
<protein>
    <recommendedName>
        <fullName evidence="2">DUF7587 domain-containing protein</fullName>
    </recommendedName>
</protein>
<reference evidence="3 4" key="1">
    <citation type="submission" date="2019-02" db="EMBL/GenBank/DDBJ databases">
        <title>Genome sequencing of the rare red list fungi Dentipellis fragilis.</title>
        <authorList>
            <person name="Buettner E."/>
            <person name="Kellner H."/>
        </authorList>
    </citation>
    <scope>NUCLEOTIDE SEQUENCE [LARGE SCALE GENOMIC DNA]</scope>
    <source>
        <strain evidence="3 4">DSM 105465</strain>
    </source>
</reference>
<proteinExistence type="predicted"/>
<accession>A0A4Y9Z5Z1</accession>
<feature type="region of interest" description="Disordered" evidence="1">
    <location>
        <begin position="494"/>
        <end position="513"/>
    </location>
</feature>
<dbReference type="Pfam" id="PF24494">
    <property type="entry name" value="DUF7587"/>
    <property type="match status" value="1"/>
</dbReference>